<keyword evidence="3" id="KW-1185">Reference proteome</keyword>
<feature type="compositionally biased region" description="Polar residues" evidence="1">
    <location>
        <begin position="8"/>
        <end position="24"/>
    </location>
</feature>
<feature type="region of interest" description="Disordered" evidence="1">
    <location>
        <begin position="51"/>
        <end position="79"/>
    </location>
</feature>
<reference evidence="2 3" key="1">
    <citation type="journal article" date="2023" name="G3 (Bethesda)">
        <title>A chromosome-length genome assembly and annotation of blackberry (Rubus argutus, cv. 'Hillquist').</title>
        <authorList>
            <person name="Bruna T."/>
            <person name="Aryal R."/>
            <person name="Dudchenko O."/>
            <person name="Sargent D.J."/>
            <person name="Mead D."/>
            <person name="Buti M."/>
            <person name="Cavallini A."/>
            <person name="Hytonen T."/>
            <person name="Andres J."/>
            <person name="Pham M."/>
            <person name="Weisz D."/>
            <person name="Mascagni F."/>
            <person name="Usai G."/>
            <person name="Natali L."/>
            <person name="Bassil N."/>
            <person name="Fernandez G.E."/>
            <person name="Lomsadze A."/>
            <person name="Armour M."/>
            <person name="Olukolu B."/>
            <person name="Poorten T."/>
            <person name="Britton C."/>
            <person name="Davik J."/>
            <person name="Ashrafi H."/>
            <person name="Aiden E.L."/>
            <person name="Borodovsky M."/>
            <person name="Worthington M."/>
        </authorList>
    </citation>
    <scope>NUCLEOTIDE SEQUENCE [LARGE SCALE GENOMIC DNA]</scope>
    <source>
        <strain evidence="2">PI 553951</strain>
    </source>
</reference>
<dbReference type="EMBL" id="JBEDUW010000003">
    <property type="protein sequence ID" value="KAK9939085.1"/>
    <property type="molecule type" value="Genomic_DNA"/>
</dbReference>
<name>A0AAW1XSM7_RUBAR</name>
<accession>A0AAW1XSM7</accession>
<dbReference type="AlphaFoldDB" id="A0AAW1XSM7"/>
<dbReference type="Proteomes" id="UP001457282">
    <property type="component" value="Unassembled WGS sequence"/>
</dbReference>
<evidence type="ECO:0000313" key="2">
    <source>
        <dbReference type="EMBL" id="KAK9939085.1"/>
    </source>
</evidence>
<organism evidence="2 3">
    <name type="scientific">Rubus argutus</name>
    <name type="common">Southern blackberry</name>
    <dbReference type="NCBI Taxonomy" id="59490"/>
    <lineage>
        <taxon>Eukaryota</taxon>
        <taxon>Viridiplantae</taxon>
        <taxon>Streptophyta</taxon>
        <taxon>Embryophyta</taxon>
        <taxon>Tracheophyta</taxon>
        <taxon>Spermatophyta</taxon>
        <taxon>Magnoliopsida</taxon>
        <taxon>eudicotyledons</taxon>
        <taxon>Gunneridae</taxon>
        <taxon>Pentapetalae</taxon>
        <taxon>rosids</taxon>
        <taxon>fabids</taxon>
        <taxon>Rosales</taxon>
        <taxon>Rosaceae</taxon>
        <taxon>Rosoideae</taxon>
        <taxon>Rosoideae incertae sedis</taxon>
        <taxon>Rubus</taxon>
    </lineage>
</organism>
<proteinExistence type="predicted"/>
<sequence length="146" mass="15947">MPHPPRSLPSSKQRWHWQLQSQPPSATPLPQAAPTPCPTVGIFLTTVVSHGTQASNLKPSPDREEDEEKKKQKLETRRRKAAGVVFSHLEFGPPFNSAVAAVDASCPAIKSARVAPAQSNVVPPLALLCQVAICHHQQRWQQLCSP</sequence>
<evidence type="ECO:0000313" key="3">
    <source>
        <dbReference type="Proteomes" id="UP001457282"/>
    </source>
</evidence>
<protein>
    <submittedName>
        <fullName evidence="2">Uncharacterized protein</fullName>
    </submittedName>
</protein>
<comment type="caution">
    <text evidence="2">The sequence shown here is derived from an EMBL/GenBank/DDBJ whole genome shotgun (WGS) entry which is preliminary data.</text>
</comment>
<feature type="region of interest" description="Disordered" evidence="1">
    <location>
        <begin position="1"/>
        <end position="37"/>
    </location>
</feature>
<feature type="compositionally biased region" description="Pro residues" evidence="1">
    <location>
        <begin position="25"/>
        <end position="37"/>
    </location>
</feature>
<gene>
    <name evidence="2" type="ORF">M0R45_015794</name>
</gene>
<evidence type="ECO:0000256" key="1">
    <source>
        <dbReference type="SAM" id="MobiDB-lite"/>
    </source>
</evidence>